<dbReference type="Gene3D" id="1.20.1270.180">
    <property type="match status" value="1"/>
</dbReference>
<evidence type="ECO:0000259" key="2">
    <source>
        <dbReference type="Pfam" id="PF07007"/>
    </source>
</evidence>
<dbReference type="InterPro" id="IPR009739">
    <property type="entry name" value="LprI-like_N"/>
</dbReference>
<feature type="signal peptide" evidence="1">
    <location>
        <begin position="1"/>
        <end position="16"/>
    </location>
</feature>
<evidence type="ECO:0000313" key="3">
    <source>
        <dbReference type="EMBL" id="MBB5198903.1"/>
    </source>
</evidence>
<reference evidence="3 4" key="1">
    <citation type="submission" date="2020-08" db="EMBL/GenBank/DDBJ databases">
        <title>Genomic Encyclopedia of Type Strains, Phase IV (KMG-IV): sequencing the most valuable type-strain genomes for metagenomic binning, comparative biology and taxonomic classification.</title>
        <authorList>
            <person name="Goeker M."/>
        </authorList>
    </citation>
    <scope>NUCLEOTIDE SEQUENCE [LARGE SCALE GENOMIC DNA]</scope>
    <source>
        <strain evidence="3 4">DSM 23240</strain>
    </source>
</reference>
<dbReference type="AlphaFoldDB" id="A0A840RMB8"/>
<dbReference type="PANTHER" id="PTHR39176">
    <property type="entry name" value="PERIPLASMIC PROTEIN-RELATED"/>
    <property type="match status" value="1"/>
</dbReference>
<dbReference type="Proteomes" id="UP000571084">
    <property type="component" value="Unassembled WGS sequence"/>
</dbReference>
<dbReference type="Pfam" id="PF07007">
    <property type="entry name" value="LprI"/>
    <property type="match status" value="1"/>
</dbReference>
<evidence type="ECO:0000256" key="1">
    <source>
        <dbReference type="SAM" id="SignalP"/>
    </source>
</evidence>
<gene>
    <name evidence="3" type="ORF">HNR39_000713</name>
</gene>
<dbReference type="PANTHER" id="PTHR39176:SF1">
    <property type="entry name" value="PERIPLASMIC PROTEIN"/>
    <property type="match status" value="1"/>
</dbReference>
<proteinExistence type="predicted"/>
<evidence type="ECO:0000313" key="4">
    <source>
        <dbReference type="Proteomes" id="UP000571084"/>
    </source>
</evidence>
<feature type="domain" description="Lysozyme inhibitor LprI-like N-terminal" evidence="2">
    <location>
        <begin position="21"/>
        <end position="119"/>
    </location>
</feature>
<organism evidence="3 4">
    <name type="scientific">Glaciimonas immobilis</name>
    <dbReference type="NCBI Taxonomy" id="728004"/>
    <lineage>
        <taxon>Bacteria</taxon>
        <taxon>Pseudomonadati</taxon>
        <taxon>Pseudomonadota</taxon>
        <taxon>Betaproteobacteria</taxon>
        <taxon>Burkholderiales</taxon>
        <taxon>Oxalobacteraceae</taxon>
        <taxon>Glaciimonas</taxon>
    </lineage>
</organism>
<feature type="chain" id="PRO_5032766288" evidence="1">
    <location>
        <begin position="17"/>
        <end position="127"/>
    </location>
</feature>
<dbReference type="RefSeq" id="WP_168053175.1">
    <property type="nucleotide sequence ID" value="NZ_JAAOZT010000002.1"/>
</dbReference>
<dbReference type="EMBL" id="JACHHQ010000001">
    <property type="protein sequence ID" value="MBB5198903.1"/>
    <property type="molecule type" value="Genomic_DNA"/>
</dbReference>
<keyword evidence="4" id="KW-1185">Reference proteome</keyword>
<keyword evidence="1" id="KW-0732">Signal</keyword>
<accession>A0A840RMB8</accession>
<comment type="caution">
    <text evidence="3">The sequence shown here is derived from an EMBL/GenBank/DDBJ whole genome shotgun (WGS) entry which is preliminary data.</text>
</comment>
<sequence length="127" mass="14393">MTALIFVLPLTAFAEAADPCKTQNNTMEINACGQKQFEQGDKALNQAYQALLKKLSTKDTPDYRNSVIRPYVITAQRAWITFRENDCKGLYTYNEGGTLRNVIYLTCMTDHAAQRTKDLKAFTSQEQ</sequence>
<name>A0A840RMB8_9BURK</name>
<protein>
    <submittedName>
        <fullName evidence="3">Uncharacterized protein YecT (DUF1311 family)</fullName>
    </submittedName>
</protein>